<dbReference type="EMBL" id="JACOOI010000012">
    <property type="protein sequence ID" value="MBC5643713.1"/>
    <property type="molecule type" value="Genomic_DNA"/>
</dbReference>
<keyword evidence="1" id="KW-0805">Transcription regulation</keyword>
<evidence type="ECO:0000256" key="3">
    <source>
        <dbReference type="ARBA" id="ARBA00023163"/>
    </source>
</evidence>
<accession>A0ABR7E1S3</accession>
<dbReference type="Proteomes" id="UP000644010">
    <property type="component" value="Unassembled WGS sequence"/>
</dbReference>
<dbReference type="Pfam" id="PF00196">
    <property type="entry name" value="GerE"/>
    <property type="match status" value="1"/>
</dbReference>
<evidence type="ECO:0000256" key="1">
    <source>
        <dbReference type="ARBA" id="ARBA00023015"/>
    </source>
</evidence>
<dbReference type="PANTHER" id="PTHR44688:SF16">
    <property type="entry name" value="DNA-BINDING TRANSCRIPTIONAL ACTIVATOR DEVR_DOSR"/>
    <property type="match status" value="1"/>
</dbReference>
<protein>
    <submittedName>
        <fullName evidence="5">Helix-turn-helix transcriptional regulator</fullName>
    </submittedName>
</protein>
<dbReference type="RefSeq" id="WP_186959660.1">
    <property type="nucleotide sequence ID" value="NZ_JACOOI010000012.1"/>
</dbReference>
<dbReference type="PROSITE" id="PS00622">
    <property type="entry name" value="HTH_LUXR_1"/>
    <property type="match status" value="1"/>
</dbReference>
<gene>
    <name evidence="5" type="ORF">H8S77_12530</name>
</gene>
<reference evidence="5 6" key="1">
    <citation type="submission" date="2020-08" db="EMBL/GenBank/DDBJ databases">
        <title>Genome public.</title>
        <authorList>
            <person name="Liu C."/>
            <person name="Sun Q."/>
        </authorList>
    </citation>
    <scope>NUCLEOTIDE SEQUENCE [LARGE SCALE GENOMIC DNA]</scope>
    <source>
        <strain evidence="5 6">BX2</strain>
    </source>
</reference>
<organism evidence="5 6">
    <name type="scientific">Parabacteroides segnis</name>
    <dbReference type="NCBI Taxonomy" id="2763058"/>
    <lineage>
        <taxon>Bacteria</taxon>
        <taxon>Pseudomonadati</taxon>
        <taxon>Bacteroidota</taxon>
        <taxon>Bacteroidia</taxon>
        <taxon>Bacteroidales</taxon>
        <taxon>Tannerellaceae</taxon>
        <taxon>Parabacteroides</taxon>
    </lineage>
</organism>
<dbReference type="InterPro" id="IPR016032">
    <property type="entry name" value="Sig_transdc_resp-reg_C-effctor"/>
</dbReference>
<dbReference type="InterPro" id="IPR036388">
    <property type="entry name" value="WH-like_DNA-bd_sf"/>
</dbReference>
<keyword evidence="2" id="KW-0238">DNA-binding</keyword>
<feature type="domain" description="HTH luxR-type" evidence="4">
    <location>
        <begin position="193"/>
        <end position="258"/>
    </location>
</feature>
<dbReference type="PRINTS" id="PR00038">
    <property type="entry name" value="HTHLUXR"/>
</dbReference>
<comment type="caution">
    <text evidence="5">The sequence shown here is derived from an EMBL/GenBank/DDBJ whole genome shotgun (WGS) entry which is preliminary data.</text>
</comment>
<keyword evidence="3" id="KW-0804">Transcription</keyword>
<proteinExistence type="predicted"/>
<name>A0ABR7E1S3_9BACT</name>
<dbReference type="Gene3D" id="3.30.450.20">
    <property type="entry name" value="PAS domain"/>
    <property type="match status" value="1"/>
</dbReference>
<dbReference type="SMART" id="SM00421">
    <property type="entry name" value="HTH_LUXR"/>
    <property type="match status" value="1"/>
</dbReference>
<dbReference type="PROSITE" id="PS50043">
    <property type="entry name" value="HTH_LUXR_2"/>
    <property type="match status" value="1"/>
</dbReference>
<evidence type="ECO:0000259" key="4">
    <source>
        <dbReference type="PROSITE" id="PS50043"/>
    </source>
</evidence>
<evidence type="ECO:0000313" key="5">
    <source>
        <dbReference type="EMBL" id="MBC5643713.1"/>
    </source>
</evidence>
<sequence>MNYPNNNTNFSQDAFFKGFQIGDEINDLCYQKILPGIEVLTALSRINTQVVYIIDYFKKNYLYVSDNPMFLCNHSVEEVQQTGPPFYKKIVPPEDLEMLFEIKEKASKLFYQYPVEERSGLSISYDFRMIQPDSKVIMVNYKSTPISLTPNGDLWLALCLISLSSKKTIGNVIVNSKNDLRKYSYSFKSKKWKEISIVKLSIRENEVLRLSAQGYSNKNIANLLYIDINTVKSHKKNIFQKLDVKNINEAITFANNNNLL</sequence>
<evidence type="ECO:0000256" key="2">
    <source>
        <dbReference type="ARBA" id="ARBA00023125"/>
    </source>
</evidence>
<keyword evidence="6" id="KW-1185">Reference proteome</keyword>
<dbReference type="SUPFAM" id="SSF46894">
    <property type="entry name" value="C-terminal effector domain of the bipartite response regulators"/>
    <property type="match status" value="1"/>
</dbReference>
<dbReference type="InterPro" id="IPR000792">
    <property type="entry name" value="Tscrpt_reg_LuxR_C"/>
</dbReference>
<evidence type="ECO:0000313" key="6">
    <source>
        <dbReference type="Proteomes" id="UP000644010"/>
    </source>
</evidence>
<dbReference type="Gene3D" id="1.10.10.10">
    <property type="entry name" value="Winged helix-like DNA-binding domain superfamily/Winged helix DNA-binding domain"/>
    <property type="match status" value="1"/>
</dbReference>
<dbReference type="CDD" id="cd06170">
    <property type="entry name" value="LuxR_C_like"/>
    <property type="match status" value="1"/>
</dbReference>
<dbReference type="PANTHER" id="PTHR44688">
    <property type="entry name" value="DNA-BINDING TRANSCRIPTIONAL ACTIVATOR DEVR_DOSR"/>
    <property type="match status" value="1"/>
</dbReference>